<proteinExistence type="predicted"/>
<evidence type="ECO:0000313" key="2">
    <source>
        <dbReference type="Proteomes" id="UP000246630"/>
    </source>
</evidence>
<organism evidence="1 2">
    <name type="scientific">Microbacterium phage Hyperion</name>
    <dbReference type="NCBI Taxonomy" id="2182354"/>
    <lineage>
        <taxon>Viruses</taxon>
        <taxon>Duplodnaviria</taxon>
        <taxon>Heunggongvirae</taxon>
        <taxon>Uroviricota</taxon>
        <taxon>Caudoviricetes</taxon>
        <taxon>Squashvirus</taxon>
        <taxon>Squashvirus hyperion</taxon>
    </lineage>
</organism>
<protein>
    <submittedName>
        <fullName evidence="1">Uncharacterized protein</fullName>
    </submittedName>
</protein>
<accession>A0A2U8UIT9</accession>
<gene>
    <name evidence="1" type="primary">16</name>
    <name evidence="1" type="ORF">PBI_HYPERION_16</name>
</gene>
<reference evidence="1 2" key="1">
    <citation type="submission" date="2018-03" db="EMBL/GenBank/DDBJ databases">
        <authorList>
            <person name="Stanton A.-C.J."/>
            <person name="Garlena R.A."/>
            <person name="Russell D.A."/>
            <person name="Pope W.H."/>
            <person name="Jacobs-Sera D."/>
            <person name="Hatfull G.F."/>
        </authorList>
    </citation>
    <scope>NUCLEOTIDE SEQUENCE [LARGE SCALE GENOMIC DNA]</scope>
</reference>
<dbReference type="RefSeq" id="YP_009801558.1">
    <property type="nucleotide sequence ID" value="NC_047973.1"/>
</dbReference>
<sequence>MMGTVACWYCERLRAIGAKRIAVHLHYSVVEGVLITDHFSDGSRQQRTIWGARIEGRVL</sequence>
<evidence type="ECO:0000313" key="1">
    <source>
        <dbReference type="EMBL" id="AWN03533.1"/>
    </source>
</evidence>
<dbReference type="KEGG" id="vg:54992163"/>
<dbReference type="GeneID" id="54992163"/>
<name>A0A2U8UIT9_9CAUD</name>
<dbReference type="EMBL" id="MH153803">
    <property type="protein sequence ID" value="AWN03533.1"/>
    <property type="molecule type" value="Genomic_DNA"/>
</dbReference>
<dbReference type="Proteomes" id="UP000246630">
    <property type="component" value="Segment"/>
</dbReference>
<keyword evidence="2" id="KW-1185">Reference proteome</keyword>